<dbReference type="Gene3D" id="1.10.3860.10">
    <property type="entry name" value="Sodium:dicarboxylate symporter"/>
    <property type="match status" value="1"/>
</dbReference>
<sequence>MKLILKLVVGIVAGIVIGLLQIENVTMLMITMKDIIGQFIGFMIPFIILFFIATGISKLGQNSGRIVAFTAGTAYISTFLAGVLALTVSLIVIPFISTADMHPGEGAGSEGFFPFEIQPVMGVITALVFAFVFGIGMAKLKSDGLMRVFDEARAIVELVIQKIIIPLLPVYIATIFAEMASEGAVAKTLSVFGIVLLVAIGTHWVWLIIQYSVAGLIAKRNPLELLKTMLPAYFTAIGTMSSAATIPVTLRQAKKNNIRDEVANFSIPLSATIHLSGSTITIITCSIAVMSMLEGFSLPTVGKMLPVIAMLGIIMVAAPGVPGGAIMAAIGVLTDMLGFTDVAVGLMIALYMAQDSFGTAANVTGDGAISVIVDTASKGKLGESEATVEQ</sequence>
<dbReference type="STRING" id="1503961.SAMN05421736_10562"/>
<evidence type="ECO:0000313" key="8">
    <source>
        <dbReference type="Proteomes" id="UP000198935"/>
    </source>
</evidence>
<feature type="transmembrane region" description="Helical" evidence="6">
    <location>
        <begin position="7"/>
        <end position="29"/>
    </location>
</feature>
<dbReference type="PRINTS" id="PR00173">
    <property type="entry name" value="EDTRNSPORT"/>
</dbReference>
<keyword evidence="3 6" id="KW-0812">Transmembrane</keyword>
<evidence type="ECO:0000256" key="3">
    <source>
        <dbReference type="ARBA" id="ARBA00022692"/>
    </source>
</evidence>
<feature type="transmembrane region" description="Helical" evidence="6">
    <location>
        <begin position="117"/>
        <end position="138"/>
    </location>
</feature>
<protein>
    <submittedName>
        <fullName evidence="7">Na+/H+-dicarboxylate symporter</fullName>
    </submittedName>
</protein>
<dbReference type="GO" id="GO:0005886">
    <property type="term" value="C:plasma membrane"/>
    <property type="evidence" value="ECO:0007669"/>
    <property type="project" value="TreeGrafter"/>
</dbReference>
<dbReference type="EMBL" id="FNPI01000005">
    <property type="protein sequence ID" value="SDZ00817.1"/>
    <property type="molecule type" value="Genomic_DNA"/>
</dbReference>
<dbReference type="Pfam" id="PF00375">
    <property type="entry name" value="SDF"/>
    <property type="match status" value="1"/>
</dbReference>
<evidence type="ECO:0000256" key="4">
    <source>
        <dbReference type="ARBA" id="ARBA00022989"/>
    </source>
</evidence>
<evidence type="ECO:0000256" key="6">
    <source>
        <dbReference type="SAM" id="Phobius"/>
    </source>
</evidence>
<keyword evidence="2" id="KW-0813">Transport</keyword>
<evidence type="ECO:0000313" key="7">
    <source>
        <dbReference type="EMBL" id="SDZ00817.1"/>
    </source>
</evidence>
<accession>A0A1H3PIC5</accession>
<evidence type="ECO:0000256" key="2">
    <source>
        <dbReference type="ARBA" id="ARBA00022448"/>
    </source>
</evidence>
<feature type="transmembrane region" description="Helical" evidence="6">
    <location>
        <begin position="189"/>
        <end position="209"/>
    </location>
</feature>
<dbReference type="InterPro" id="IPR001991">
    <property type="entry name" value="Na-dicarboxylate_symporter"/>
</dbReference>
<proteinExistence type="predicted"/>
<evidence type="ECO:0000256" key="1">
    <source>
        <dbReference type="ARBA" id="ARBA00004141"/>
    </source>
</evidence>
<dbReference type="SUPFAM" id="SSF118215">
    <property type="entry name" value="Proton glutamate symport protein"/>
    <property type="match status" value="1"/>
</dbReference>
<reference evidence="8" key="1">
    <citation type="submission" date="2016-10" db="EMBL/GenBank/DDBJ databases">
        <authorList>
            <person name="Varghese N."/>
            <person name="Submissions S."/>
        </authorList>
    </citation>
    <scope>NUCLEOTIDE SEQUENCE [LARGE SCALE GENOMIC DNA]</scope>
    <source>
        <strain evidence="8">SP</strain>
    </source>
</reference>
<keyword evidence="8" id="KW-1185">Reference proteome</keyword>
<feature type="transmembrane region" description="Helical" evidence="6">
    <location>
        <begin position="230"/>
        <end position="250"/>
    </location>
</feature>
<keyword evidence="5 6" id="KW-0472">Membrane</keyword>
<dbReference type="GO" id="GO:0015293">
    <property type="term" value="F:symporter activity"/>
    <property type="evidence" value="ECO:0007669"/>
    <property type="project" value="InterPro"/>
</dbReference>
<name>A0A1H3PIC5_9BACI</name>
<evidence type="ECO:0000256" key="5">
    <source>
        <dbReference type="ARBA" id="ARBA00023136"/>
    </source>
</evidence>
<dbReference type="OrthoDB" id="9768885at2"/>
<comment type="subcellular location">
    <subcellularLocation>
        <location evidence="1">Membrane</location>
        <topology evidence="1">Multi-pass membrane protein</topology>
    </subcellularLocation>
</comment>
<keyword evidence="4 6" id="KW-1133">Transmembrane helix</keyword>
<feature type="transmembrane region" description="Helical" evidence="6">
    <location>
        <begin position="270"/>
        <end position="293"/>
    </location>
</feature>
<gene>
    <name evidence="7" type="ORF">SAMN05421736_10562</name>
</gene>
<organism evidence="7 8">
    <name type="scientific">Evansella caseinilytica</name>
    <dbReference type="NCBI Taxonomy" id="1503961"/>
    <lineage>
        <taxon>Bacteria</taxon>
        <taxon>Bacillati</taxon>
        <taxon>Bacillota</taxon>
        <taxon>Bacilli</taxon>
        <taxon>Bacillales</taxon>
        <taxon>Bacillaceae</taxon>
        <taxon>Evansella</taxon>
    </lineage>
</organism>
<dbReference type="PANTHER" id="PTHR42865:SF8">
    <property type="entry name" value="SERINE_THREONINE TRANSPORTER SSTT"/>
    <property type="match status" value="1"/>
</dbReference>
<feature type="transmembrane region" description="Helical" evidence="6">
    <location>
        <begin position="66"/>
        <end position="97"/>
    </location>
</feature>
<dbReference type="InterPro" id="IPR036458">
    <property type="entry name" value="Na:dicarbo_symporter_sf"/>
</dbReference>
<dbReference type="AlphaFoldDB" id="A0A1H3PIC5"/>
<dbReference type="PANTHER" id="PTHR42865">
    <property type="entry name" value="PROTON/GLUTAMATE-ASPARTATE SYMPORTER"/>
    <property type="match status" value="1"/>
</dbReference>
<feature type="transmembrane region" description="Helical" evidence="6">
    <location>
        <begin position="305"/>
        <end position="330"/>
    </location>
</feature>
<feature type="transmembrane region" description="Helical" evidence="6">
    <location>
        <begin position="35"/>
        <end position="54"/>
    </location>
</feature>
<dbReference type="Proteomes" id="UP000198935">
    <property type="component" value="Unassembled WGS sequence"/>
</dbReference>